<dbReference type="CDD" id="cd06439">
    <property type="entry name" value="CESA_like_1"/>
    <property type="match status" value="1"/>
</dbReference>
<feature type="transmembrane region" description="Helical" evidence="4">
    <location>
        <begin position="333"/>
        <end position="356"/>
    </location>
</feature>
<evidence type="ECO:0000256" key="4">
    <source>
        <dbReference type="SAM" id="Phobius"/>
    </source>
</evidence>
<keyword evidence="7" id="KW-1185">Reference proteome</keyword>
<dbReference type="GO" id="GO:0016757">
    <property type="term" value="F:glycosyltransferase activity"/>
    <property type="evidence" value="ECO:0007669"/>
    <property type="project" value="UniProtKB-KW"/>
</dbReference>
<dbReference type="PANTHER" id="PTHR43630">
    <property type="entry name" value="POLY-BETA-1,6-N-ACETYL-D-GLUCOSAMINE SYNTHASE"/>
    <property type="match status" value="1"/>
</dbReference>
<evidence type="ECO:0000313" key="7">
    <source>
        <dbReference type="Proteomes" id="UP000004931"/>
    </source>
</evidence>
<sequence length="369" mass="41084">MFFVIYSYALYPLCLKLLPIKQLITAAEPAEWPTISLIITAHNEASRIAEKLDNSLAINYPKDKLHIIVASDCSSDSTDNIVTSYSDKGIQLVRADQHLGKEYAQLCAIQQSHGEIIVFSDVSTDIPPDAITTLASYFTDPKVGAVSSEDRFISDGGKIVGESAYVRYEMWLRALESQHAGLVGLSGSFFAARRAIVIHDWDTQSPSDFNTALQTSKSGLIAISCPDVLGYYKDIKDEKKEYSRKVRTVIRGITALARHTEVLNPTTFGLFSFQVISHKLLRWAVPWFLLLAVLSNMALIGDHWFYNTTALAQLLLYGMAFSGWQSAQLRQNVAIRIVFFFIQVNLAIAEATVKFITGTRMTVWAPSAR</sequence>
<evidence type="ECO:0000259" key="5">
    <source>
        <dbReference type="Pfam" id="PF00535"/>
    </source>
</evidence>
<dbReference type="AlphaFoldDB" id="A0YGG2"/>
<dbReference type="eggNOG" id="COG1215">
    <property type="taxonomic scope" value="Bacteria"/>
</dbReference>
<dbReference type="Pfam" id="PF00535">
    <property type="entry name" value="Glycos_transf_2"/>
    <property type="match status" value="1"/>
</dbReference>
<dbReference type="InterPro" id="IPR001173">
    <property type="entry name" value="Glyco_trans_2-like"/>
</dbReference>
<keyword evidence="4" id="KW-0472">Membrane</keyword>
<dbReference type="InterPro" id="IPR029044">
    <property type="entry name" value="Nucleotide-diphossugar_trans"/>
</dbReference>
<proteinExistence type="inferred from homology"/>
<dbReference type="STRING" id="247633.GP2143_01120"/>
<evidence type="ECO:0000256" key="2">
    <source>
        <dbReference type="ARBA" id="ARBA00022676"/>
    </source>
</evidence>
<protein>
    <submittedName>
        <fullName evidence="6">Glycosyltransferase, probably involved in cell wall biogenesis</fullName>
    </submittedName>
</protein>
<keyword evidence="2" id="KW-0328">Glycosyltransferase</keyword>
<dbReference type="EMBL" id="AAVT01000011">
    <property type="protein sequence ID" value="EAW30003.1"/>
    <property type="molecule type" value="Genomic_DNA"/>
</dbReference>
<gene>
    <name evidence="6" type="ORF">GP2143_01120</name>
</gene>
<dbReference type="SUPFAM" id="SSF53448">
    <property type="entry name" value="Nucleotide-diphospho-sugar transferases"/>
    <property type="match status" value="1"/>
</dbReference>
<name>A0YGG2_9GAMM</name>
<evidence type="ECO:0000256" key="1">
    <source>
        <dbReference type="ARBA" id="ARBA00006739"/>
    </source>
</evidence>
<evidence type="ECO:0000256" key="3">
    <source>
        <dbReference type="ARBA" id="ARBA00022679"/>
    </source>
</evidence>
<keyword evidence="4" id="KW-1133">Transmembrane helix</keyword>
<comment type="caution">
    <text evidence="6">The sequence shown here is derived from an EMBL/GenBank/DDBJ whole genome shotgun (WGS) entry which is preliminary data.</text>
</comment>
<keyword evidence="3 6" id="KW-0808">Transferase</keyword>
<feature type="domain" description="Glycosyltransferase 2-like" evidence="5">
    <location>
        <begin position="36"/>
        <end position="195"/>
    </location>
</feature>
<keyword evidence="4" id="KW-0812">Transmembrane</keyword>
<feature type="transmembrane region" description="Helical" evidence="4">
    <location>
        <begin position="280"/>
        <end position="298"/>
    </location>
</feature>
<accession>A0YGG2</accession>
<organism evidence="6 7">
    <name type="scientific">marine gamma proteobacterium HTCC2143</name>
    <dbReference type="NCBI Taxonomy" id="247633"/>
    <lineage>
        <taxon>Bacteria</taxon>
        <taxon>Pseudomonadati</taxon>
        <taxon>Pseudomonadota</taxon>
        <taxon>Gammaproteobacteria</taxon>
        <taxon>Cellvibrionales</taxon>
        <taxon>Spongiibacteraceae</taxon>
        <taxon>BD1-7 clade</taxon>
    </lineage>
</organism>
<dbReference type="Proteomes" id="UP000004931">
    <property type="component" value="Unassembled WGS sequence"/>
</dbReference>
<dbReference type="Gene3D" id="3.90.550.10">
    <property type="entry name" value="Spore Coat Polysaccharide Biosynthesis Protein SpsA, Chain A"/>
    <property type="match status" value="1"/>
</dbReference>
<dbReference type="PANTHER" id="PTHR43630:SF1">
    <property type="entry name" value="POLY-BETA-1,6-N-ACETYL-D-GLUCOSAMINE SYNTHASE"/>
    <property type="match status" value="1"/>
</dbReference>
<reference evidence="6 7" key="1">
    <citation type="journal article" date="2010" name="J. Bacteriol.">
        <title>Genome sequence of the oligotrophic marine Gammaproteobacterium HTCC2143, isolated from the Oregon Coast.</title>
        <authorList>
            <person name="Oh H.M."/>
            <person name="Kang I."/>
            <person name="Ferriera S."/>
            <person name="Giovannoni S.J."/>
            <person name="Cho J.C."/>
        </authorList>
    </citation>
    <scope>NUCLEOTIDE SEQUENCE [LARGE SCALE GENOMIC DNA]</scope>
    <source>
        <strain evidence="6 7">HTCC2143</strain>
    </source>
</reference>
<evidence type="ECO:0000313" key="6">
    <source>
        <dbReference type="EMBL" id="EAW30003.1"/>
    </source>
</evidence>
<comment type="similarity">
    <text evidence="1">Belongs to the glycosyltransferase 2 family.</text>
</comment>